<protein>
    <recommendedName>
        <fullName evidence="6">FAD-binding PCMH-type domain-containing protein</fullName>
    </recommendedName>
</protein>
<proteinExistence type="inferred from homology"/>
<keyword evidence="5" id="KW-0560">Oxidoreductase</keyword>
<dbReference type="PROSITE" id="PS51387">
    <property type="entry name" value="FAD_PCMH"/>
    <property type="match status" value="1"/>
</dbReference>
<dbReference type="InterPro" id="IPR050416">
    <property type="entry name" value="FAD-linked_Oxidoreductase"/>
</dbReference>
<dbReference type="InterPro" id="IPR012951">
    <property type="entry name" value="BBE"/>
</dbReference>
<dbReference type="Proteomes" id="UP001321486">
    <property type="component" value="Chromosome"/>
</dbReference>
<evidence type="ECO:0000256" key="2">
    <source>
        <dbReference type="ARBA" id="ARBA00005466"/>
    </source>
</evidence>
<dbReference type="PANTHER" id="PTHR42973">
    <property type="entry name" value="BINDING OXIDOREDUCTASE, PUTATIVE (AFU_ORTHOLOGUE AFUA_1G17690)-RELATED"/>
    <property type="match status" value="1"/>
</dbReference>
<dbReference type="InterPro" id="IPR016166">
    <property type="entry name" value="FAD-bd_PCMH"/>
</dbReference>
<evidence type="ECO:0000256" key="4">
    <source>
        <dbReference type="ARBA" id="ARBA00022827"/>
    </source>
</evidence>
<comment type="cofactor">
    <cofactor evidence="1">
        <name>FAD</name>
        <dbReference type="ChEBI" id="CHEBI:57692"/>
    </cofactor>
</comment>
<accession>A0ABM8GS50</accession>
<reference evidence="8" key="1">
    <citation type="journal article" date="2019" name="Int. J. Syst. Evol. Microbiol.">
        <title>The Global Catalogue of Microorganisms (GCM) 10K type strain sequencing project: providing services to taxonomists for standard genome sequencing and annotation.</title>
        <authorList>
            <consortium name="The Broad Institute Genomics Platform"/>
            <consortium name="The Broad Institute Genome Sequencing Center for Infectious Disease"/>
            <person name="Wu L."/>
            <person name="Ma J."/>
        </authorList>
    </citation>
    <scope>NUCLEOTIDE SEQUENCE [LARGE SCALE GENOMIC DNA]</scope>
    <source>
        <strain evidence="8">NBRC 108728</strain>
    </source>
</reference>
<keyword evidence="4" id="KW-0274">FAD</keyword>
<dbReference type="InterPro" id="IPR036318">
    <property type="entry name" value="FAD-bd_PCMH-like_sf"/>
</dbReference>
<dbReference type="Gene3D" id="3.40.462.20">
    <property type="match status" value="1"/>
</dbReference>
<feature type="domain" description="FAD-binding PCMH-type" evidence="6">
    <location>
        <begin position="1"/>
        <end position="61"/>
    </location>
</feature>
<dbReference type="EMBL" id="AP027732">
    <property type="protein sequence ID" value="BDZ51099.1"/>
    <property type="molecule type" value="Genomic_DNA"/>
</dbReference>
<comment type="similarity">
    <text evidence="2">Belongs to the oxygen-dependent FAD-linked oxidoreductase family.</text>
</comment>
<keyword evidence="3" id="KW-0285">Flavoprotein</keyword>
<evidence type="ECO:0000256" key="5">
    <source>
        <dbReference type="ARBA" id="ARBA00023002"/>
    </source>
</evidence>
<evidence type="ECO:0000313" key="7">
    <source>
        <dbReference type="EMBL" id="BDZ51099.1"/>
    </source>
</evidence>
<dbReference type="InterPro" id="IPR016169">
    <property type="entry name" value="FAD-bd_PCMH_sub2"/>
</dbReference>
<gene>
    <name evidence="7" type="ORF">GCM10025867_33400</name>
</gene>
<organism evidence="7 8">
    <name type="scientific">Frondihabitans sucicola</name>
    <dbReference type="NCBI Taxonomy" id="1268041"/>
    <lineage>
        <taxon>Bacteria</taxon>
        <taxon>Bacillati</taxon>
        <taxon>Actinomycetota</taxon>
        <taxon>Actinomycetes</taxon>
        <taxon>Micrococcales</taxon>
        <taxon>Microbacteriaceae</taxon>
        <taxon>Frondihabitans</taxon>
    </lineage>
</organism>
<dbReference type="Pfam" id="PF08031">
    <property type="entry name" value="BBE"/>
    <property type="match status" value="1"/>
</dbReference>
<sequence length="322" mass="33100">MLSRSFGLTCDQLTGVEIVTADGVVHHATASKDADLFWACRGGGGGAVGIVTSMTFATKPAPEVTMFALTWPWSAAAAVVKAWQDWAPKADDTLWSTAKLLGGEQHPAGPVVTVSGTWTGDGAVGDQLAPFLAAVGAKPSSDVATSHSYVDAMLRYAGCAGQPASACTTGTGGVLKRVSESGASSLPTVALSADGIQTLLARVEAAQDVVGLTEGGISLDALGGAIARVAASDTAFVHRDALASVQYTATFADGSDPSAFDTYVRSFREAMAQEWGDAAYVNYVDPSLASPGTSYFGDNLARLQSIRKKADAASVFDQPHFL</sequence>
<evidence type="ECO:0000256" key="3">
    <source>
        <dbReference type="ARBA" id="ARBA00022630"/>
    </source>
</evidence>
<keyword evidence="8" id="KW-1185">Reference proteome</keyword>
<dbReference type="Gene3D" id="3.30.465.10">
    <property type="match status" value="1"/>
</dbReference>
<dbReference type="PANTHER" id="PTHR42973:SF39">
    <property type="entry name" value="FAD-BINDING PCMH-TYPE DOMAIN-CONTAINING PROTEIN"/>
    <property type="match status" value="1"/>
</dbReference>
<evidence type="ECO:0000259" key="6">
    <source>
        <dbReference type="PROSITE" id="PS51387"/>
    </source>
</evidence>
<name>A0ABM8GS50_9MICO</name>
<evidence type="ECO:0000313" key="8">
    <source>
        <dbReference type="Proteomes" id="UP001321486"/>
    </source>
</evidence>
<evidence type="ECO:0000256" key="1">
    <source>
        <dbReference type="ARBA" id="ARBA00001974"/>
    </source>
</evidence>
<dbReference type="SUPFAM" id="SSF56176">
    <property type="entry name" value="FAD-binding/transporter-associated domain-like"/>
    <property type="match status" value="1"/>
</dbReference>